<keyword evidence="2" id="KW-0812">Transmembrane</keyword>
<reference evidence="6" key="1">
    <citation type="journal article" date="2019" name="Int. J. Syst. Evol. Microbiol.">
        <title>The Global Catalogue of Microorganisms (GCM) 10K type strain sequencing project: providing services to taxonomists for standard genome sequencing and annotation.</title>
        <authorList>
            <consortium name="The Broad Institute Genomics Platform"/>
            <consortium name="The Broad Institute Genome Sequencing Center for Infectious Disease"/>
            <person name="Wu L."/>
            <person name="Ma J."/>
        </authorList>
    </citation>
    <scope>NUCLEOTIDE SEQUENCE [LARGE SCALE GENOMIC DNA]</scope>
    <source>
        <strain evidence="6">CGMCC 4.1641</strain>
    </source>
</reference>
<evidence type="ECO:0000313" key="6">
    <source>
        <dbReference type="Proteomes" id="UP001596222"/>
    </source>
</evidence>
<feature type="compositionally biased region" description="Low complexity" evidence="1">
    <location>
        <begin position="279"/>
        <end position="288"/>
    </location>
</feature>
<evidence type="ECO:0000256" key="2">
    <source>
        <dbReference type="SAM" id="Phobius"/>
    </source>
</evidence>
<feature type="domain" description="Htaa" evidence="4">
    <location>
        <begin position="46"/>
        <end position="209"/>
    </location>
</feature>
<feature type="region of interest" description="Disordered" evidence="1">
    <location>
        <begin position="221"/>
        <end position="309"/>
    </location>
</feature>
<name>A0ABV9ZX76_9ACTN</name>
<feature type="domain" description="Htaa" evidence="4">
    <location>
        <begin position="313"/>
        <end position="474"/>
    </location>
</feature>
<feature type="compositionally biased region" description="Polar residues" evidence="1">
    <location>
        <begin position="538"/>
        <end position="552"/>
    </location>
</feature>
<feature type="region of interest" description="Disordered" evidence="1">
    <location>
        <begin position="483"/>
        <end position="554"/>
    </location>
</feature>
<evidence type="ECO:0000259" key="4">
    <source>
        <dbReference type="Pfam" id="PF04213"/>
    </source>
</evidence>
<dbReference type="NCBIfam" id="TIGR01167">
    <property type="entry name" value="LPXTG_anchor"/>
    <property type="match status" value="1"/>
</dbReference>
<dbReference type="EMBL" id="JBHSKJ010000002">
    <property type="protein sequence ID" value="MFC5144014.1"/>
    <property type="molecule type" value="Genomic_DNA"/>
</dbReference>
<keyword evidence="2" id="KW-1133">Transmembrane helix</keyword>
<feature type="compositionally biased region" description="Gly residues" evidence="1">
    <location>
        <begin position="223"/>
        <end position="246"/>
    </location>
</feature>
<dbReference type="RefSeq" id="WP_382037526.1">
    <property type="nucleotide sequence ID" value="NZ_JBHSKJ010000002.1"/>
</dbReference>
<dbReference type="PROSITE" id="PS51318">
    <property type="entry name" value="TAT"/>
    <property type="match status" value="1"/>
</dbReference>
<dbReference type="InterPro" id="IPR007331">
    <property type="entry name" value="Htaa"/>
</dbReference>
<feature type="compositionally biased region" description="Gly residues" evidence="1">
    <location>
        <begin position="491"/>
        <end position="535"/>
    </location>
</feature>
<comment type="caution">
    <text evidence="5">The sequence shown here is derived from an EMBL/GenBank/DDBJ whole genome shotgun (WGS) entry which is preliminary data.</text>
</comment>
<keyword evidence="6" id="KW-1185">Reference proteome</keyword>
<keyword evidence="2" id="KW-0472">Membrane</keyword>
<gene>
    <name evidence="5" type="ORF">ACFPP6_04845</name>
</gene>
<protein>
    <submittedName>
        <fullName evidence="5">HtaA domain-containing protein</fullName>
    </submittedName>
</protein>
<accession>A0ABV9ZX76</accession>
<feature type="signal peptide" evidence="3">
    <location>
        <begin position="1"/>
        <end position="34"/>
    </location>
</feature>
<feature type="compositionally biased region" description="Gly residues" evidence="1">
    <location>
        <begin position="253"/>
        <end position="266"/>
    </location>
</feature>
<evidence type="ECO:0000256" key="3">
    <source>
        <dbReference type="SAM" id="SignalP"/>
    </source>
</evidence>
<sequence>MTVPARRRSLALAAAVATAAALGATALAVPAAHAADGPPAKSGLKDGTLEWGFKESFRQYIETGFGGGKIEVTDGTQRTGDGPFTFVEGQGSYDPSSQAVNTTFKGGVHFRGHANDGKWELDLKFTDLKLASSDGKSGHITADVTAADGKTRNDLPIASLDVEKAKKSEEGGVLTLAEIPATMTAEGSKVFSYKGRAFYKPGTVIDSAKIVAKTVAQVPNPPAGGGTSGGASNGTTGGAASAGGASGSTSGNASGGNAGGTAGTTGGAASAGASGGASSGASGEQTGRTSGGASAGSTSGTSGENSVKDKVYDGRLDWGVKKSFRDYIADGYAKGKIELSGDVEKKGDGYRFAKGRGTYNEAAAKLDATFNGQLHFTGDQGKLDLRFSNLKVKASGTTGTLTADVATKDGETTNKKNDVPLADLTLSADALKAKDGVVSLSAVPAKLTEEGVNVFSYQNRAFYKKGAELDPVSLAVTVDEKAKLPDDSTGTGSGSSTGGSGSGAGSTGGSSTGGSTTGGAGTTGGGSTTGGGTTGGSLNTASLASTGANTPTAPLLGAAGALVLAGSGAVFAARRRDRGAARV</sequence>
<proteinExistence type="predicted"/>
<dbReference type="Pfam" id="PF04213">
    <property type="entry name" value="HtaA"/>
    <property type="match status" value="2"/>
</dbReference>
<organism evidence="5 6">
    <name type="scientific">Streptomyces aureoversilis</name>
    <dbReference type="NCBI Taxonomy" id="67277"/>
    <lineage>
        <taxon>Bacteria</taxon>
        <taxon>Bacillati</taxon>
        <taxon>Actinomycetota</taxon>
        <taxon>Actinomycetes</taxon>
        <taxon>Kitasatosporales</taxon>
        <taxon>Streptomycetaceae</taxon>
        <taxon>Streptomyces</taxon>
    </lineage>
</organism>
<dbReference type="Proteomes" id="UP001596222">
    <property type="component" value="Unassembled WGS sequence"/>
</dbReference>
<feature type="transmembrane region" description="Helical" evidence="2">
    <location>
        <begin position="555"/>
        <end position="573"/>
    </location>
</feature>
<evidence type="ECO:0000256" key="1">
    <source>
        <dbReference type="SAM" id="MobiDB-lite"/>
    </source>
</evidence>
<dbReference type="InterPro" id="IPR006311">
    <property type="entry name" value="TAT_signal"/>
</dbReference>
<feature type="chain" id="PRO_5047146461" evidence="3">
    <location>
        <begin position="35"/>
        <end position="583"/>
    </location>
</feature>
<keyword evidence="3" id="KW-0732">Signal</keyword>
<evidence type="ECO:0000313" key="5">
    <source>
        <dbReference type="EMBL" id="MFC5144014.1"/>
    </source>
</evidence>